<comment type="caution">
    <text evidence="2">The sequence shown here is derived from an EMBL/GenBank/DDBJ whole genome shotgun (WGS) entry which is preliminary data.</text>
</comment>
<keyword evidence="1" id="KW-0812">Transmembrane</keyword>
<proteinExistence type="predicted"/>
<dbReference type="PATRIC" id="fig|1194972.3.peg.1454"/>
<organism evidence="2 3">
    <name type="scientific">Mycolicibacterium vaccae ATCC 25954</name>
    <dbReference type="NCBI Taxonomy" id="1194972"/>
    <lineage>
        <taxon>Bacteria</taxon>
        <taxon>Bacillati</taxon>
        <taxon>Actinomycetota</taxon>
        <taxon>Actinomycetes</taxon>
        <taxon>Mycobacteriales</taxon>
        <taxon>Mycobacteriaceae</taxon>
        <taxon>Mycolicibacterium</taxon>
    </lineage>
</organism>
<dbReference type="eggNOG" id="ENOG5031VJU">
    <property type="taxonomic scope" value="Bacteria"/>
</dbReference>
<name>K0V116_MYCVA</name>
<dbReference type="Proteomes" id="UP000006072">
    <property type="component" value="Unassembled WGS sequence"/>
</dbReference>
<sequence length="82" mass="8134">MCVITEGADMVGIGEGAMVPQAVESHRVAHASGSVNWALVLLMVLLLIAATAGVVVALFSGMPTIALVIALVTGAVFAGVAC</sequence>
<dbReference type="AlphaFoldDB" id="K0V116"/>
<keyword evidence="3" id="KW-1185">Reference proteome</keyword>
<accession>K0V116</accession>
<evidence type="ECO:0000256" key="1">
    <source>
        <dbReference type="SAM" id="Phobius"/>
    </source>
</evidence>
<evidence type="ECO:0000313" key="2">
    <source>
        <dbReference type="EMBL" id="EJZ10975.1"/>
    </source>
</evidence>
<dbReference type="HOGENOM" id="CLU_201172_0_0_11"/>
<keyword evidence="1" id="KW-0472">Membrane</keyword>
<feature type="transmembrane region" description="Helical" evidence="1">
    <location>
        <begin position="65"/>
        <end position="81"/>
    </location>
</feature>
<feature type="transmembrane region" description="Helical" evidence="1">
    <location>
        <begin position="37"/>
        <end position="59"/>
    </location>
</feature>
<protein>
    <submittedName>
        <fullName evidence="2">Uncharacterized protein</fullName>
    </submittedName>
</protein>
<keyword evidence="1" id="KW-1133">Transmembrane helix</keyword>
<reference evidence="2 3" key="1">
    <citation type="journal article" date="2012" name="J. Bacteriol.">
        <title>Complete Genome Sequence of Mycobacterium vaccae Type Strain ATCC 25954.</title>
        <authorList>
            <person name="Ho Y.S."/>
            <person name="Adroub S.A."/>
            <person name="Abadi M."/>
            <person name="Al Alwan B."/>
            <person name="Alkhateeb R."/>
            <person name="Gao G."/>
            <person name="Ragab A."/>
            <person name="Ali S."/>
            <person name="van Soolingen D."/>
            <person name="Bitter W."/>
            <person name="Pain A."/>
            <person name="Abdallah A.M."/>
        </authorList>
    </citation>
    <scope>NUCLEOTIDE SEQUENCE [LARGE SCALE GENOMIC DNA]</scope>
    <source>
        <strain evidence="2 3">ATCC 25954</strain>
    </source>
</reference>
<evidence type="ECO:0000313" key="3">
    <source>
        <dbReference type="Proteomes" id="UP000006072"/>
    </source>
</evidence>
<gene>
    <name evidence="2" type="ORF">MVAC_07216</name>
</gene>
<dbReference type="EMBL" id="ALQA01000011">
    <property type="protein sequence ID" value="EJZ10975.1"/>
    <property type="molecule type" value="Genomic_DNA"/>
</dbReference>